<organism evidence="2 3">
    <name type="scientific">Periconia macrospinosa</name>
    <dbReference type="NCBI Taxonomy" id="97972"/>
    <lineage>
        <taxon>Eukaryota</taxon>
        <taxon>Fungi</taxon>
        <taxon>Dikarya</taxon>
        <taxon>Ascomycota</taxon>
        <taxon>Pezizomycotina</taxon>
        <taxon>Dothideomycetes</taxon>
        <taxon>Pleosporomycetidae</taxon>
        <taxon>Pleosporales</taxon>
        <taxon>Massarineae</taxon>
        <taxon>Periconiaceae</taxon>
        <taxon>Periconia</taxon>
    </lineage>
</organism>
<dbReference type="EMBL" id="KZ806476">
    <property type="protein sequence ID" value="PVH90274.1"/>
    <property type="molecule type" value="Genomic_DNA"/>
</dbReference>
<protein>
    <submittedName>
        <fullName evidence="2">Uncharacterized protein</fullName>
    </submittedName>
</protein>
<proteinExistence type="predicted"/>
<keyword evidence="3" id="KW-1185">Reference proteome</keyword>
<dbReference type="Proteomes" id="UP000244855">
    <property type="component" value="Unassembled WGS sequence"/>
</dbReference>
<dbReference type="AlphaFoldDB" id="A0A2V1CXQ3"/>
<evidence type="ECO:0000313" key="3">
    <source>
        <dbReference type="Proteomes" id="UP000244855"/>
    </source>
</evidence>
<name>A0A2V1CXQ3_9PLEO</name>
<gene>
    <name evidence="2" type="ORF">DM02DRAFT_665298</name>
</gene>
<reference evidence="2 3" key="1">
    <citation type="journal article" date="2018" name="Sci. Rep.">
        <title>Comparative genomics provides insights into the lifestyle and reveals functional heterogeneity of dark septate endophytic fungi.</title>
        <authorList>
            <person name="Knapp D.G."/>
            <person name="Nemeth J.B."/>
            <person name="Barry K."/>
            <person name="Hainaut M."/>
            <person name="Henrissat B."/>
            <person name="Johnson J."/>
            <person name="Kuo A."/>
            <person name="Lim J.H.P."/>
            <person name="Lipzen A."/>
            <person name="Nolan M."/>
            <person name="Ohm R.A."/>
            <person name="Tamas L."/>
            <person name="Grigoriev I.V."/>
            <person name="Spatafora J.W."/>
            <person name="Nagy L.G."/>
            <person name="Kovacs G.M."/>
        </authorList>
    </citation>
    <scope>NUCLEOTIDE SEQUENCE [LARGE SCALE GENOMIC DNA]</scope>
    <source>
        <strain evidence="2 3">DSE2036</strain>
    </source>
</reference>
<feature type="region of interest" description="Disordered" evidence="1">
    <location>
        <begin position="89"/>
        <end position="108"/>
    </location>
</feature>
<accession>A0A2V1CXQ3</accession>
<dbReference type="OrthoDB" id="3797709at2759"/>
<evidence type="ECO:0000256" key="1">
    <source>
        <dbReference type="SAM" id="MobiDB-lite"/>
    </source>
</evidence>
<sequence length="158" mass="18364">MKCPSYPNFLRESDCSIRFAVPNTPIVQKIFNSMDEDTAIHSNKDNEDLRKLAAANILYKRVKRLADLFSQNRIEVKVAAPNELEVELFLPPPPRSQPRQTTPKSSKPYLKRAWKRFQPKLEAIPELLEASELRPASWVALYQYLPKRKRHAMYALLD</sequence>
<evidence type="ECO:0000313" key="2">
    <source>
        <dbReference type="EMBL" id="PVH90274.1"/>
    </source>
</evidence>